<dbReference type="InterPro" id="IPR000160">
    <property type="entry name" value="GGDEF_dom"/>
</dbReference>
<reference evidence="2" key="1">
    <citation type="journal article" date="2015" name="Nature">
        <title>Complex archaea that bridge the gap between prokaryotes and eukaryotes.</title>
        <authorList>
            <person name="Spang A."/>
            <person name="Saw J.H."/>
            <person name="Jorgensen S.L."/>
            <person name="Zaremba-Niedzwiedzka K."/>
            <person name="Martijn J."/>
            <person name="Lind A.E."/>
            <person name="van Eijk R."/>
            <person name="Schleper C."/>
            <person name="Guy L."/>
            <person name="Ettema T.J."/>
        </authorList>
    </citation>
    <scope>NUCLEOTIDE SEQUENCE</scope>
</reference>
<organism evidence="2">
    <name type="scientific">marine sediment metagenome</name>
    <dbReference type="NCBI Taxonomy" id="412755"/>
    <lineage>
        <taxon>unclassified sequences</taxon>
        <taxon>metagenomes</taxon>
        <taxon>ecological metagenomes</taxon>
    </lineage>
</organism>
<dbReference type="EMBL" id="LAZR01025866">
    <property type="protein sequence ID" value="KKL70540.1"/>
    <property type="molecule type" value="Genomic_DNA"/>
</dbReference>
<sequence>MENVHILTQRISARGEFLPFSAEHYRNNDPTAIHSLLEKLQTTLNLEELLTIYAAHAKQIMNFSGLQFQSSLGVAQITDSDNSKPPYSFDLDINSEHLGQLIYFCQYPLSGNIEQKLIGLHSALVYPLRNALMYSRVLKLATKDTLTGLNNRSQFNDILAQKLERCRRHHRPFSLMLLDLDNFKQVNDNYGHKIGDDVLQEFANVLCSSIRGTDSVFRFGGDEFAVLIDDPEFTTNKVIAQRVMRLVTESNLMKQYQVTTSIGFTLASSQDCKNGIFARADKGLYKAKAAGRNCARAY</sequence>
<dbReference type="PANTHER" id="PTHR46663">
    <property type="entry name" value="DIGUANYLATE CYCLASE DGCT-RELATED"/>
    <property type="match status" value="1"/>
</dbReference>
<dbReference type="SMART" id="SM00267">
    <property type="entry name" value="GGDEF"/>
    <property type="match status" value="1"/>
</dbReference>
<dbReference type="Pfam" id="PF00990">
    <property type="entry name" value="GGDEF"/>
    <property type="match status" value="1"/>
</dbReference>
<dbReference type="InterPro" id="IPR052163">
    <property type="entry name" value="DGC-Regulatory_Protein"/>
</dbReference>
<dbReference type="InterPro" id="IPR043128">
    <property type="entry name" value="Rev_trsase/Diguanyl_cyclase"/>
</dbReference>
<feature type="domain" description="GGDEF" evidence="1">
    <location>
        <begin position="171"/>
        <end position="298"/>
    </location>
</feature>
<dbReference type="InterPro" id="IPR029787">
    <property type="entry name" value="Nucleotide_cyclase"/>
</dbReference>
<accession>A0A0F9GM95</accession>
<proteinExistence type="predicted"/>
<gene>
    <name evidence="2" type="ORF">LCGC14_2103880</name>
</gene>
<name>A0A0F9GM95_9ZZZZ</name>
<dbReference type="Gene3D" id="3.30.70.270">
    <property type="match status" value="1"/>
</dbReference>
<dbReference type="PANTHER" id="PTHR46663:SF4">
    <property type="entry name" value="DIGUANYLATE CYCLASE DGCT-RELATED"/>
    <property type="match status" value="1"/>
</dbReference>
<protein>
    <recommendedName>
        <fullName evidence="1">GGDEF domain-containing protein</fullName>
    </recommendedName>
</protein>
<evidence type="ECO:0000259" key="1">
    <source>
        <dbReference type="PROSITE" id="PS50887"/>
    </source>
</evidence>
<comment type="caution">
    <text evidence="2">The sequence shown here is derived from an EMBL/GenBank/DDBJ whole genome shotgun (WGS) entry which is preliminary data.</text>
</comment>
<dbReference type="PROSITE" id="PS50887">
    <property type="entry name" value="GGDEF"/>
    <property type="match status" value="1"/>
</dbReference>
<dbReference type="SUPFAM" id="SSF55073">
    <property type="entry name" value="Nucleotide cyclase"/>
    <property type="match status" value="1"/>
</dbReference>
<dbReference type="AlphaFoldDB" id="A0A0F9GM95"/>
<evidence type="ECO:0000313" key="2">
    <source>
        <dbReference type="EMBL" id="KKL70540.1"/>
    </source>
</evidence>
<dbReference type="NCBIfam" id="TIGR00254">
    <property type="entry name" value="GGDEF"/>
    <property type="match status" value="1"/>
</dbReference>
<dbReference type="CDD" id="cd01949">
    <property type="entry name" value="GGDEF"/>
    <property type="match status" value="1"/>
</dbReference>
<dbReference type="FunFam" id="3.30.70.270:FF:000001">
    <property type="entry name" value="Diguanylate cyclase domain protein"/>
    <property type="match status" value="1"/>
</dbReference>